<dbReference type="Pfam" id="PF00293">
    <property type="entry name" value="NUDIX"/>
    <property type="match status" value="1"/>
</dbReference>
<evidence type="ECO:0000256" key="2">
    <source>
        <dbReference type="RuleBase" id="RU003476"/>
    </source>
</evidence>
<keyword evidence="5" id="KW-1185">Reference proteome</keyword>
<dbReference type="Gene3D" id="3.90.79.10">
    <property type="entry name" value="Nucleoside Triphosphate Pyrophosphohydrolase"/>
    <property type="match status" value="1"/>
</dbReference>
<comment type="caution">
    <text evidence="4">The sequence shown here is derived from an EMBL/GenBank/DDBJ whole genome shotgun (WGS) entry which is preliminary data.</text>
</comment>
<dbReference type="InterPro" id="IPR020084">
    <property type="entry name" value="NUDIX_hydrolase_CS"/>
</dbReference>
<dbReference type="GO" id="GO:0016787">
    <property type="term" value="F:hydrolase activity"/>
    <property type="evidence" value="ECO:0007669"/>
    <property type="project" value="UniProtKB-KW"/>
</dbReference>
<dbReference type="EMBL" id="SOZE01000012">
    <property type="protein sequence ID" value="TFF37137.1"/>
    <property type="molecule type" value="Genomic_DNA"/>
</dbReference>
<gene>
    <name evidence="4" type="ORF">E2R66_13730</name>
</gene>
<accession>A0A4Y8SF35</accession>
<proteinExistence type="inferred from homology"/>
<reference evidence="4 5" key="1">
    <citation type="journal article" date="2017" name="Int. J. Syst. Evol. Microbiol.">
        <title>Mucilaginibacterpsychrotolerans sp. nov., isolated from peatlands.</title>
        <authorList>
            <person name="Deng Y."/>
            <person name="Shen L."/>
            <person name="Xu B."/>
            <person name="Liu Y."/>
            <person name="Gu Z."/>
            <person name="Liu H."/>
            <person name="Zhou Y."/>
        </authorList>
    </citation>
    <scope>NUCLEOTIDE SEQUENCE [LARGE SCALE GENOMIC DNA]</scope>
    <source>
        <strain evidence="4 5">NH7-4</strain>
    </source>
</reference>
<evidence type="ECO:0000259" key="3">
    <source>
        <dbReference type="PROSITE" id="PS51462"/>
    </source>
</evidence>
<evidence type="ECO:0000256" key="1">
    <source>
        <dbReference type="ARBA" id="ARBA00022801"/>
    </source>
</evidence>
<dbReference type="Pfam" id="PF21906">
    <property type="entry name" value="WHD_NrtR"/>
    <property type="match status" value="1"/>
</dbReference>
<dbReference type="PRINTS" id="PR00502">
    <property type="entry name" value="NUDIXFAMILY"/>
</dbReference>
<dbReference type="PANTHER" id="PTHR43736">
    <property type="entry name" value="ADP-RIBOSE PYROPHOSPHATASE"/>
    <property type="match status" value="1"/>
</dbReference>
<dbReference type="AlphaFoldDB" id="A0A4Y8SF35"/>
<dbReference type="Gene3D" id="1.10.10.10">
    <property type="entry name" value="Winged helix-like DNA-binding domain superfamily/Winged helix DNA-binding domain"/>
    <property type="match status" value="1"/>
</dbReference>
<dbReference type="InterPro" id="IPR000086">
    <property type="entry name" value="NUDIX_hydrolase_dom"/>
</dbReference>
<evidence type="ECO:0000313" key="4">
    <source>
        <dbReference type="EMBL" id="TFF37137.1"/>
    </source>
</evidence>
<dbReference type="SUPFAM" id="SSF46785">
    <property type="entry name" value="Winged helix' DNA-binding domain"/>
    <property type="match status" value="1"/>
</dbReference>
<dbReference type="InterPro" id="IPR054105">
    <property type="entry name" value="WHD_NrtR"/>
</dbReference>
<dbReference type="InterPro" id="IPR020476">
    <property type="entry name" value="Nudix_hydrolase"/>
</dbReference>
<dbReference type="RefSeq" id="WP_133231435.1">
    <property type="nucleotide sequence ID" value="NZ_SOZE01000012.1"/>
</dbReference>
<dbReference type="InterPro" id="IPR015797">
    <property type="entry name" value="NUDIX_hydrolase-like_dom_sf"/>
</dbReference>
<dbReference type="CDD" id="cd18873">
    <property type="entry name" value="NUDIX_NadM_like"/>
    <property type="match status" value="1"/>
</dbReference>
<dbReference type="PROSITE" id="PS51462">
    <property type="entry name" value="NUDIX"/>
    <property type="match status" value="1"/>
</dbReference>
<dbReference type="PANTHER" id="PTHR43736:SF4">
    <property type="entry name" value="SLR1690 PROTEIN"/>
    <property type="match status" value="1"/>
</dbReference>
<dbReference type="PROSITE" id="PS00893">
    <property type="entry name" value="NUDIX_BOX"/>
    <property type="match status" value="1"/>
</dbReference>
<dbReference type="Proteomes" id="UP000297540">
    <property type="component" value="Unassembled WGS sequence"/>
</dbReference>
<dbReference type="InterPro" id="IPR036388">
    <property type="entry name" value="WH-like_DNA-bd_sf"/>
</dbReference>
<protein>
    <submittedName>
        <fullName evidence="4">NUDIX hydrolase</fullName>
    </submittedName>
</protein>
<name>A0A4Y8SF35_9SPHI</name>
<comment type="similarity">
    <text evidence="2">Belongs to the Nudix hydrolase family.</text>
</comment>
<dbReference type="InterPro" id="IPR036390">
    <property type="entry name" value="WH_DNA-bd_sf"/>
</dbReference>
<feature type="domain" description="Nudix hydrolase" evidence="3">
    <location>
        <begin position="6"/>
        <end position="141"/>
    </location>
</feature>
<organism evidence="4 5">
    <name type="scientific">Mucilaginibacter psychrotolerans</name>
    <dbReference type="NCBI Taxonomy" id="1524096"/>
    <lineage>
        <taxon>Bacteria</taxon>
        <taxon>Pseudomonadati</taxon>
        <taxon>Bacteroidota</taxon>
        <taxon>Sphingobacteriia</taxon>
        <taxon>Sphingobacteriales</taxon>
        <taxon>Sphingobacteriaceae</taxon>
        <taxon>Mucilaginibacter</taxon>
    </lineage>
</organism>
<evidence type="ECO:0000313" key="5">
    <source>
        <dbReference type="Proteomes" id="UP000297540"/>
    </source>
</evidence>
<dbReference type="OrthoDB" id="9786141at2"/>
<sequence>MAVSQNIKVAVDAVVFGYTSKEGLSVLLIKRNIPPFKDAWALPGGLVGDHESLEDAIHRELKEETGISINYLEQLYSFGQPNRDPRNRVISITYYGLVKPDAFELHADTDAADVAWFNIKNIPQLAFDHAGIIQTAHERLKNKIQYQPLGFELLEEKFPFSELEKLYTTVLDRPIDRRNFKKKITGFGFLEETKEKQQLSGAGRPGNLFRFNEEKYFRLKKDGITFEV</sequence>
<dbReference type="SUPFAM" id="SSF55811">
    <property type="entry name" value="Nudix"/>
    <property type="match status" value="1"/>
</dbReference>
<keyword evidence="1 2" id="KW-0378">Hydrolase</keyword>